<dbReference type="Pfam" id="PF03717">
    <property type="entry name" value="PBP_dimer"/>
    <property type="match status" value="1"/>
</dbReference>
<evidence type="ECO:0000256" key="7">
    <source>
        <dbReference type="ARBA" id="ARBA00023251"/>
    </source>
</evidence>
<dbReference type="GO" id="GO:0005886">
    <property type="term" value="C:plasma membrane"/>
    <property type="evidence" value="ECO:0007669"/>
    <property type="project" value="TreeGrafter"/>
</dbReference>
<protein>
    <recommendedName>
        <fullName evidence="3">beta-lactamase</fullName>
        <ecNumber evidence="3">3.5.2.6</ecNumber>
    </recommendedName>
</protein>
<dbReference type="GO" id="GO:0008658">
    <property type="term" value="F:penicillin binding"/>
    <property type="evidence" value="ECO:0007669"/>
    <property type="project" value="InterPro"/>
</dbReference>
<dbReference type="AlphaFoldDB" id="A0A838YWM6"/>
<dbReference type="Gene3D" id="3.90.1310.10">
    <property type="entry name" value="Penicillin-binding protein 2a (Domain 2)"/>
    <property type="match status" value="1"/>
</dbReference>
<keyword evidence="5" id="KW-0732">Signal</keyword>
<keyword evidence="6" id="KW-0378">Hydrolase</keyword>
<evidence type="ECO:0000256" key="5">
    <source>
        <dbReference type="ARBA" id="ARBA00022729"/>
    </source>
</evidence>
<dbReference type="GO" id="GO:0071555">
    <property type="term" value="P:cell wall organization"/>
    <property type="evidence" value="ECO:0007669"/>
    <property type="project" value="TreeGrafter"/>
</dbReference>
<dbReference type="InterPro" id="IPR050515">
    <property type="entry name" value="Beta-lactam/transpept"/>
</dbReference>
<evidence type="ECO:0000256" key="1">
    <source>
        <dbReference type="ARBA" id="ARBA00001526"/>
    </source>
</evidence>
<evidence type="ECO:0000259" key="8">
    <source>
        <dbReference type="Pfam" id="PF03717"/>
    </source>
</evidence>
<dbReference type="GO" id="GO:0051301">
    <property type="term" value="P:cell division"/>
    <property type="evidence" value="ECO:0007669"/>
    <property type="project" value="UniProtKB-KW"/>
</dbReference>
<proteinExistence type="inferred from homology"/>
<comment type="similarity">
    <text evidence="2">Belongs to the class-D beta-lactamase family.</text>
</comment>
<evidence type="ECO:0000313" key="9">
    <source>
        <dbReference type="EMBL" id="MBA4723775.1"/>
    </source>
</evidence>
<gene>
    <name evidence="9" type="ORF">H2021_01015</name>
</gene>
<dbReference type="InterPro" id="IPR005311">
    <property type="entry name" value="PBP_dimer"/>
</dbReference>
<keyword evidence="9" id="KW-0132">Cell division</keyword>
<dbReference type="GO" id="GO:0004180">
    <property type="term" value="F:carboxypeptidase activity"/>
    <property type="evidence" value="ECO:0007669"/>
    <property type="project" value="UniProtKB-KW"/>
</dbReference>
<comment type="catalytic activity">
    <reaction evidence="1">
        <text>a beta-lactam + H2O = a substituted beta-amino acid</text>
        <dbReference type="Rhea" id="RHEA:20401"/>
        <dbReference type="ChEBI" id="CHEBI:15377"/>
        <dbReference type="ChEBI" id="CHEBI:35627"/>
        <dbReference type="ChEBI" id="CHEBI:140347"/>
        <dbReference type="EC" id="3.5.2.6"/>
    </reaction>
</comment>
<keyword evidence="4" id="KW-0645">Protease</keyword>
<reference evidence="9 10" key="1">
    <citation type="submission" date="2020-06" db="EMBL/GenBank/DDBJ databases">
        <title>Dysbiosis in marine aquaculture revealed through microbiome analysis: reverse ecology for environmental sustainability.</title>
        <authorList>
            <person name="Haro-Moreno J.M."/>
            <person name="Coutinho F.H."/>
            <person name="Zaragoza-Solas A."/>
            <person name="Picazo A."/>
            <person name="Almagro-Moreno S."/>
            <person name="Lopez-Perez M."/>
        </authorList>
    </citation>
    <scope>NUCLEOTIDE SEQUENCE [LARGE SCALE GENOMIC DNA]</scope>
    <source>
        <strain evidence="9">MCMED-G42</strain>
    </source>
</reference>
<name>A0A838YWM6_9GAMM</name>
<dbReference type="EC" id="3.5.2.6" evidence="3"/>
<dbReference type="PANTHER" id="PTHR30627">
    <property type="entry name" value="PEPTIDOGLYCAN D,D-TRANSPEPTIDASE"/>
    <property type="match status" value="1"/>
</dbReference>
<dbReference type="PANTHER" id="PTHR30627:SF6">
    <property type="entry name" value="BETA-LACTAMASE YBXI-RELATED"/>
    <property type="match status" value="1"/>
</dbReference>
<keyword evidence="9" id="KW-0131">Cell cycle</keyword>
<dbReference type="SUPFAM" id="SSF56519">
    <property type="entry name" value="Penicillin binding protein dimerisation domain"/>
    <property type="match status" value="1"/>
</dbReference>
<evidence type="ECO:0000256" key="6">
    <source>
        <dbReference type="ARBA" id="ARBA00022801"/>
    </source>
</evidence>
<comment type="caution">
    <text evidence="9">The sequence shown here is derived from an EMBL/GenBank/DDBJ whole genome shotgun (WGS) entry which is preliminary data.</text>
</comment>
<dbReference type="InterPro" id="IPR036138">
    <property type="entry name" value="PBP_dimer_sf"/>
</dbReference>
<evidence type="ECO:0000256" key="4">
    <source>
        <dbReference type="ARBA" id="ARBA00022645"/>
    </source>
</evidence>
<evidence type="ECO:0000256" key="2">
    <source>
        <dbReference type="ARBA" id="ARBA00007898"/>
    </source>
</evidence>
<dbReference type="Proteomes" id="UP000585327">
    <property type="component" value="Unassembled WGS sequence"/>
</dbReference>
<feature type="non-terminal residue" evidence="9">
    <location>
        <position position="171"/>
    </location>
</feature>
<dbReference type="GO" id="GO:0046677">
    <property type="term" value="P:response to antibiotic"/>
    <property type="evidence" value="ECO:0007669"/>
    <property type="project" value="UniProtKB-KW"/>
</dbReference>
<dbReference type="EMBL" id="JACETM010000005">
    <property type="protein sequence ID" value="MBA4723775.1"/>
    <property type="molecule type" value="Genomic_DNA"/>
</dbReference>
<sequence>MKKANKYINIRLLLVCAALSLAIISVVTKLVLLSISDGVFLQNEGKKRYIKYREIKSVRGGIYDRNNFPLAISIVNYDLYALSGLTKNELKKVNVVLDNELNFDKNFLFKKKTLLKKNITPTEHIALKELNLNRLEVEVRHSRHYPLGDQIAPLVGFYGKDGAQEGLEMSY</sequence>
<evidence type="ECO:0000313" key="10">
    <source>
        <dbReference type="Proteomes" id="UP000585327"/>
    </source>
</evidence>
<keyword evidence="7" id="KW-0046">Antibiotic resistance</keyword>
<dbReference type="GO" id="GO:0008800">
    <property type="term" value="F:beta-lactamase activity"/>
    <property type="evidence" value="ECO:0007669"/>
    <property type="project" value="UniProtKB-EC"/>
</dbReference>
<keyword evidence="4" id="KW-0121">Carboxypeptidase</keyword>
<organism evidence="9 10">
    <name type="scientific">SAR86 cluster bacterium</name>
    <dbReference type="NCBI Taxonomy" id="2030880"/>
    <lineage>
        <taxon>Bacteria</taxon>
        <taxon>Pseudomonadati</taxon>
        <taxon>Pseudomonadota</taxon>
        <taxon>Gammaproteobacteria</taxon>
        <taxon>SAR86 cluster</taxon>
    </lineage>
</organism>
<accession>A0A838YWM6</accession>
<feature type="domain" description="Penicillin-binding protein dimerisation" evidence="8">
    <location>
        <begin position="55"/>
        <end position="164"/>
    </location>
</feature>
<evidence type="ECO:0000256" key="3">
    <source>
        <dbReference type="ARBA" id="ARBA00012865"/>
    </source>
</evidence>